<keyword evidence="4" id="KW-1185">Reference proteome</keyword>
<keyword evidence="1" id="KW-0175">Coiled coil</keyword>
<dbReference type="AlphaFoldDB" id="A0A2V0PDS6"/>
<feature type="compositionally biased region" description="Low complexity" evidence="2">
    <location>
        <begin position="393"/>
        <end position="404"/>
    </location>
</feature>
<evidence type="ECO:0000313" key="3">
    <source>
        <dbReference type="EMBL" id="GBF98004.1"/>
    </source>
</evidence>
<feature type="compositionally biased region" description="Low complexity" evidence="2">
    <location>
        <begin position="478"/>
        <end position="490"/>
    </location>
</feature>
<feature type="compositionally biased region" description="Low complexity" evidence="2">
    <location>
        <begin position="705"/>
        <end position="723"/>
    </location>
</feature>
<accession>A0A2V0PDS6</accession>
<feature type="region of interest" description="Disordered" evidence="2">
    <location>
        <begin position="390"/>
        <end position="424"/>
    </location>
</feature>
<proteinExistence type="predicted"/>
<evidence type="ECO:0000256" key="2">
    <source>
        <dbReference type="SAM" id="MobiDB-lite"/>
    </source>
</evidence>
<feature type="compositionally biased region" description="Gly residues" evidence="2">
    <location>
        <begin position="679"/>
        <end position="691"/>
    </location>
</feature>
<feature type="region of interest" description="Disordered" evidence="2">
    <location>
        <begin position="673"/>
        <end position="732"/>
    </location>
</feature>
<feature type="compositionally biased region" description="Low complexity" evidence="2">
    <location>
        <begin position="442"/>
        <end position="451"/>
    </location>
</feature>
<sequence length="753" mass="74091">MRRGKNSGSDDEDWGAGEEAARSGGSNVTGGRARRASAAQARAAAANSSGRSRPTNNQLLYKAYFRWNHYTYKLRNGTQHLPTETDACASVTAAFLQVLHTLHVAESCRVADRRNILQILSNNTRRTKVVELSMGTHRVPDELRKHYLSDGGPGQYSTNLDRNRYGNDDQYLFTVIRYDLEYLGLCPCMIDVEIVDAKNDNQSIFVSAGPEACACHKVWTGAIGGAARPVPNQPFPMRPALPFPLAMQGLGMPLQLPGVVAPPAAAGAAAAAAGSPKRSGSGASHAFDALVMAATGGTEGAAAAGAGGEPPVDSLAARERGGGGTCPDAEAAAAALAAVAAARGAAGGGALRAQQGQGAKPRSRLFGAAGVSYGGADSLQNALDAFRAEEETASGLAPPSAGAGESLRRRQRKPGRAPSGGDGLLASLFQAGASGLREKSADNAADVSSGGDAAGGGDEADGGAAAGGASGDEEDDSQQQQHQAAAELVAAAAAAEAEAAAAAAGGGSGPARHVPRQSSAANLAARGGAGPADVKRLAADVEALRAENLRLSASLRARGVDPGAVAAVPAGGAGARLRVLERQLALLRGQIAEAAAGKRAAESEAERLTAELATTRAAANQVLSRLVAQCPAAGVAVAAAAGAGGGAAAAQVAAPFLAGGLGGGGGGGGGWGAEPASGAGAGAGSGSGSAGAGDARAPDQDQERAAAGAKRVQDAAAAAAAGDDAGRGKKRRVLDAADQAGLAAAPAAIAAAP</sequence>
<dbReference type="OrthoDB" id="547452at2759"/>
<dbReference type="EMBL" id="BDRX01000114">
    <property type="protein sequence ID" value="GBF98004.1"/>
    <property type="molecule type" value="Genomic_DNA"/>
</dbReference>
<gene>
    <name evidence="3" type="ORF">Rsub_11115</name>
</gene>
<feature type="region of interest" description="Disordered" evidence="2">
    <location>
        <begin position="504"/>
        <end position="529"/>
    </location>
</feature>
<dbReference type="InParanoid" id="A0A2V0PDS6"/>
<protein>
    <submittedName>
        <fullName evidence="3">Uncharacterized protein</fullName>
    </submittedName>
</protein>
<feature type="region of interest" description="Disordered" evidence="2">
    <location>
        <begin position="440"/>
        <end position="490"/>
    </location>
</feature>
<name>A0A2V0PDS6_9CHLO</name>
<reference evidence="3 4" key="1">
    <citation type="journal article" date="2018" name="Sci. Rep.">
        <title>Raphidocelis subcapitata (=Pseudokirchneriella subcapitata) provides an insight into genome evolution and environmental adaptations in the Sphaeropleales.</title>
        <authorList>
            <person name="Suzuki S."/>
            <person name="Yamaguchi H."/>
            <person name="Nakajima N."/>
            <person name="Kawachi M."/>
        </authorList>
    </citation>
    <scope>NUCLEOTIDE SEQUENCE [LARGE SCALE GENOMIC DNA]</scope>
    <source>
        <strain evidence="3 4">NIES-35</strain>
    </source>
</reference>
<comment type="caution">
    <text evidence="3">The sequence shown here is derived from an EMBL/GenBank/DDBJ whole genome shotgun (WGS) entry which is preliminary data.</text>
</comment>
<organism evidence="3 4">
    <name type="scientific">Raphidocelis subcapitata</name>
    <dbReference type="NCBI Taxonomy" id="307507"/>
    <lineage>
        <taxon>Eukaryota</taxon>
        <taxon>Viridiplantae</taxon>
        <taxon>Chlorophyta</taxon>
        <taxon>core chlorophytes</taxon>
        <taxon>Chlorophyceae</taxon>
        <taxon>CS clade</taxon>
        <taxon>Sphaeropleales</taxon>
        <taxon>Selenastraceae</taxon>
        <taxon>Raphidocelis</taxon>
    </lineage>
</organism>
<dbReference type="Proteomes" id="UP000247498">
    <property type="component" value="Unassembled WGS sequence"/>
</dbReference>
<feature type="compositionally biased region" description="Low complexity" evidence="2">
    <location>
        <begin position="36"/>
        <end position="53"/>
    </location>
</feature>
<evidence type="ECO:0000313" key="4">
    <source>
        <dbReference type="Proteomes" id="UP000247498"/>
    </source>
</evidence>
<evidence type="ECO:0000256" key="1">
    <source>
        <dbReference type="SAM" id="Coils"/>
    </source>
</evidence>
<feature type="region of interest" description="Disordered" evidence="2">
    <location>
        <begin position="1"/>
        <end position="54"/>
    </location>
</feature>
<feature type="coiled-coil region" evidence="1">
    <location>
        <begin position="591"/>
        <end position="618"/>
    </location>
</feature>